<proteinExistence type="predicted"/>
<reference evidence="2 3" key="1">
    <citation type="journal article" date="2009" name="Science">
        <title>Green evolution and dynamic adaptations revealed by genomes of the marine picoeukaryotes Micromonas.</title>
        <authorList>
            <person name="Worden A.Z."/>
            <person name="Lee J.H."/>
            <person name="Mock T."/>
            <person name="Rouze P."/>
            <person name="Simmons M.P."/>
            <person name="Aerts A.L."/>
            <person name="Allen A.E."/>
            <person name="Cuvelier M.L."/>
            <person name="Derelle E."/>
            <person name="Everett M.V."/>
            <person name="Foulon E."/>
            <person name="Grimwood J."/>
            <person name="Gundlach H."/>
            <person name="Henrissat B."/>
            <person name="Napoli C."/>
            <person name="McDonald S.M."/>
            <person name="Parker M.S."/>
            <person name="Rombauts S."/>
            <person name="Salamov A."/>
            <person name="Von Dassow P."/>
            <person name="Badger J.H."/>
            <person name="Coutinho P.M."/>
            <person name="Demir E."/>
            <person name="Dubchak I."/>
            <person name="Gentemann C."/>
            <person name="Eikrem W."/>
            <person name="Gready J.E."/>
            <person name="John U."/>
            <person name="Lanier W."/>
            <person name="Lindquist E.A."/>
            <person name="Lucas S."/>
            <person name="Mayer K.F."/>
            <person name="Moreau H."/>
            <person name="Not F."/>
            <person name="Otillar R."/>
            <person name="Panaud O."/>
            <person name="Pangilinan J."/>
            <person name="Paulsen I."/>
            <person name="Piegu B."/>
            <person name="Poliakov A."/>
            <person name="Robbens S."/>
            <person name="Schmutz J."/>
            <person name="Toulza E."/>
            <person name="Wyss T."/>
            <person name="Zelensky A."/>
            <person name="Zhou K."/>
            <person name="Armbrust E.V."/>
            <person name="Bhattacharya D."/>
            <person name="Goodenough U.W."/>
            <person name="Van de Peer Y."/>
            <person name="Grigoriev I.V."/>
        </authorList>
    </citation>
    <scope>NUCLEOTIDE SEQUENCE [LARGE SCALE GENOMIC DNA]</scope>
    <source>
        <strain evidence="2 3">CCMP1545</strain>
    </source>
</reference>
<organism evidence="3">
    <name type="scientific">Micromonas pusilla (strain CCMP1545)</name>
    <name type="common">Picoplanktonic green alga</name>
    <dbReference type="NCBI Taxonomy" id="564608"/>
    <lineage>
        <taxon>Eukaryota</taxon>
        <taxon>Viridiplantae</taxon>
        <taxon>Chlorophyta</taxon>
        <taxon>Mamiellophyceae</taxon>
        <taxon>Mamiellales</taxon>
        <taxon>Mamiellaceae</taxon>
        <taxon>Micromonas</taxon>
    </lineage>
</organism>
<feature type="transmembrane region" description="Helical" evidence="1">
    <location>
        <begin position="68"/>
        <end position="88"/>
    </location>
</feature>
<feature type="transmembrane region" description="Helical" evidence="1">
    <location>
        <begin position="6"/>
        <end position="27"/>
    </location>
</feature>
<gene>
    <name evidence="2" type="ORF">MICPUCDRAFT_55776</name>
</gene>
<dbReference type="GO" id="GO:0042765">
    <property type="term" value="C:GPI-anchor transamidase complex"/>
    <property type="evidence" value="ECO:0007669"/>
    <property type="project" value="InterPro"/>
</dbReference>
<evidence type="ECO:0000313" key="2">
    <source>
        <dbReference type="EMBL" id="EEH59972.1"/>
    </source>
</evidence>
<dbReference type="EMBL" id="GG663736">
    <property type="protein sequence ID" value="EEH59972.1"/>
    <property type="molecule type" value="Genomic_DNA"/>
</dbReference>
<keyword evidence="1" id="KW-1133">Transmembrane helix</keyword>
<dbReference type="Pfam" id="PF10510">
    <property type="entry name" value="PIG-S"/>
    <property type="match status" value="1"/>
</dbReference>
<dbReference type="GeneID" id="9682050"/>
<dbReference type="RefSeq" id="XP_003056596.1">
    <property type="nucleotide sequence ID" value="XM_003056550.1"/>
</dbReference>
<feature type="transmembrane region" description="Helical" evidence="1">
    <location>
        <begin position="383"/>
        <end position="403"/>
    </location>
</feature>
<keyword evidence="1" id="KW-0472">Membrane</keyword>
<accession>C1MLN3</accession>
<name>C1MLN3_MICPC</name>
<dbReference type="AlphaFoldDB" id="C1MLN3"/>
<dbReference type="UniPathway" id="UPA00196"/>
<dbReference type="Proteomes" id="UP000001876">
    <property type="component" value="Unassembled WGS sequence"/>
</dbReference>
<evidence type="ECO:0000313" key="3">
    <source>
        <dbReference type="Proteomes" id="UP000001876"/>
    </source>
</evidence>
<dbReference type="InterPro" id="IPR019540">
    <property type="entry name" value="PtdIno-glycan_biosynth_class_S"/>
</dbReference>
<sequence>MYSEYFVSATLVIVLSLNLLKDVNSLLEMTTRFFSFMMSFSPDAERDWLTCSPRFVMRLRRPTGSKRLKMSTSTIVLTICLGTPAWVITPLTREMTSAKFQTELGSDVRTCSLEWLNQVNAASLSVQEDDGEGLGAAWSTEFINTDADMSVDLGLLSSCISRMCSGACAPHDAFGKDIRFADAPTYDLGDFMKCRSILHHNATNIYSYLLLVVPNSIFCITSLSKTVTTLKETFLITTGEINNIWPFTSGHCHISLCMSTSIDGFIVGPTVIRSCSPTFSRFKSRKAGATFSQHIFSEKDEWLFSELLKNLSCASSAVMSLRSSAANYAVTTVEAAETMHVDIYQPRMEVTALAARHFSETATNLHFHRENFSTLYFPPVYKIAVYLPLLLPLVVPMVTGLLLDTKFHLRSKRVLCGRILSR</sequence>
<keyword evidence="1" id="KW-0812">Transmembrane</keyword>
<evidence type="ECO:0000256" key="1">
    <source>
        <dbReference type="SAM" id="Phobius"/>
    </source>
</evidence>
<dbReference type="GO" id="GO:0006506">
    <property type="term" value="P:GPI anchor biosynthetic process"/>
    <property type="evidence" value="ECO:0007669"/>
    <property type="project" value="UniProtKB-UniPathway"/>
</dbReference>
<dbReference type="GO" id="GO:0016255">
    <property type="term" value="P:attachment of GPI anchor to protein"/>
    <property type="evidence" value="ECO:0007669"/>
    <property type="project" value="InterPro"/>
</dbReference>
<keyword evidence="3" id="KW-1185">Reference proteome</keyword>
<dbReference type="KEGG" id="mpp:MICPUCDRAFT_55776"/>
<protein>
    <submittedName>
        <fullName evidence="2">Predicted protein</fullName>
    </submittedName>
</protein>